<evidence type="ECO:0000313" key="1">
    <source>
        <dbReference type="EMBL" id="KAK8854175.1"/>
    </source>
</evidence>
<dbReference type="EMBL" id="JAPFFF010000021">
    <property type="protein sequence ID" value="KAK8854175.1"/>
    <property type="molecule type" value="Genomic_DNA"/>
</dbReference>
<dbReference type="Proteomes" id="UP001470230">
    <property type="component" value="Unassembled WGS sequence"/>
</dbReference>
<organism evidence="1 2">
    <name type="scientific">Tritrichomonas musculus</name>
    <dbReference type="NCBI Taxonomy" id="1915356"/>
    <lineage>
        <taxon>Eukaryota</taxon>
        <taxon>Metamonada</taxon>
        <taxon>Parabasalia</taxon>
        <taxon>Tritrichomonadida</taxon>
        <taxon>Tritrichomonadidae</taxon>
        <taxon>Tritrichomonas</taxon>
    </lineage>
</organism>
<keyword evidence="2" id="KW-1185">Reference proteome</keyword>
<gene>
    <name evidence="1" type="ORF">M9Y10_016733</name>
</gene>
<evidence type="ECO:0000313" key="2">
    <source>
        <dbReference type="Proteomes" id="UP001470230"/>
    </source>
</evidence>
<sequence length="93" mass="10490">MSSPPINDLITELHYDIKEYSFEQCKEFIRDTLKTHPKTVLGQTVSKINFVTGKANPKANTPQLQTQVVDYCISLGYNAECGQFNHNLVTITV</sequence>
<name>A0ABR2HWY9_9EUKA</name>
<reference evidence="1 2" key="1">
    <citation type="submission" date="2024-04" db="EMBL/GenBank/DDBJ databases">
        <title>Tritrichomonas musculus Genome.</title>
        <authorList>
            <person name="Alves-Ferreira E."/>
            <person name="Grigg M."/>
            <person name="Lorenzi H."/>
            <person name="Galac M."/>
        </authorList>
    </citation>
    <scope>NUCLEOTIDE SEQUENCE [LARGE SCALE GENOMIC DNA]</scope>
    <source>
        <strain evidence="1 2">EAF2021</strain>
    </source>
</reference>
<accession>A0ABR2HWY9</accession>
<protein>
    <submittedName>
        <fullName evidence="1">Uncharacterized protein</fullName>
    </submittedName>
</protein>
<proteinExistence type="predicted"/>
<comment type="caution">
    <text evidence="1">The sequence shown here is derived from an EMBL/GenBank/DDBJ whole genome shotgun (WGS) entry which is preliminary data.</text>
</comment>